<dbReference type="STRING" id="597456.A0A0L7QTP9"/>
<evidence type="ECO:0000256" key="3">
    <source>
        <dbReference type="ARBA" id="ARBA00010701"/>
    </source>
</evidence>
<feature type="domain" description="Lipase" evidence="9">
    <location>
        <begin position="12"/>
        <end position="306"/>
    </location>
</feature>
<dbReference type="InterPro" id="IPR000734">
    <property type="entry name" value="TAG_lipase"/>
</dbReference>
<dbReference type="Gene3D" id="3.40.50.1820">
    <property type="entry name" value="alpha/beta hydrolase"/>
    <property type="match status" value="1"/>
</dbReference>
<feature type="non-terminal residue" evidence="10">
    <location>
        <position position="1"/>
    </location>
</feature>
<accession>A0A0L7QTP9</accession>
<dbReference type="PANTHER" id="PTHR11610">
    <property type="entry name" value="LIPASE"/>
    <property type="match status" value="1"/>
</dbReference>
<evidence type="ECO:0000259" key="9">
    <source>
        <dbReference type="Pfam" id="PF00151"/>
    </source>
</evidence>
<protein>
    <recommendedName>
        <fullName evidence="4">phospholipase A1</fullName>
        <ecNumber evidence="4">3.1.1.32</ecNumber>
    </recommendedName>
</protein>
<dbReference type="EC" id="3.1.1.32" evidence="4"/>
<dbReference type="InterPro" id="IPR029058">
    <property type="entry name" value="AB_hydrolase_fold"/>
</dbReference>
<evidence type="ECO:0000256" key="2">
    <source>
        <dbReference type="ARBA" id="ARBA00004613"/>
    </source>
</evidence>
<comment type="catalytic activity">
    <reaction evidence="1">
        <text>a 1,2-diacyl-sn-glycero-3-phosphocholine + H2O = a 2-acyl-sn-glycero-3-phosphocholine + a fatty acid + H(+)</text>
        <dbReference type="Rhea" id="RHEA:18689"/>
        <dbReference type="ChEBI" id="CHEBI:15377"/>
        <dbReference type="ChEBI" id="CHEBI:15378"/>
        <dbReference type="ChEBI" id="CHEBI:28868"/>
        <dbReference type="ChEBI" id="CHEBI:57643"/>
        <dbReference type="ChEBI" id="CHEBI:57875"/>
        <dbReference type="EC" id="3.1.1.32"/>
    </reaction>
</comment>
<comment type="subcellular location">
    <subcellularLocation>
        <location evidence="2">Secreted</location>
    </subcellularLocation>
</comment>
<evidence type="ECO:0000256" key="5">
    <source>
        <dbReference type="ARBA" id="ARBA00022525"/>
    </source>
</evidence>
<sequence>SEILAVFDDNGNVVPLNTSETNPETLEETQDKLKSSIFFYLHTKKTVDNPELLYLNNVDSVKNSHFDPKKETKFVTHGWMNSRNSPSCTLVVSAFVTHGDYNIIVTDWSAISIMPYIWSSNRVVMVAQYVSKMIDFLVSQGMNTSQVTSVGHSLGGHVAGLAAYYAKTKVNYVVALDPAEPNFLLSGPDGRVSAEDAAFVEVIHTNGGLEGFLNALGHADFFPNGGSAQKGCIVDIGGSCSHLRSVQYYAESINSKVGFVAKSCSSYQNYTLGLCDSNPDGLMGGAEPNFKLKGKYYLNTNGQSPFAKGAK</sequence>
<comment type="similarity">
    <text evidence="3 8">Belongs to the AB hydrolase superfamily. Lipase family.</text>
</comment>
<dbReference type="FunFam" id="3.40.50.1820:FF:000076">
    <property type="entry name" value="phospholipase A1"/>
    <property type="match status" value="1"/>
</dbReference>
<keyword evidence="7" id="KW-1015">Disulfide bond</keyword>
<evidence type="ECO:0000256" key="1">
    <source>
        <dbReference type="ARBA" id="ARBA00000111"/>
    </source>
</evidence>
<evidence type="ECO:0000256" key="7">
    <source>
        <dbReference type="ARBA" id="ARBA00023157"/>
    </source>
</evidence>
<dbReference type="Proteomes" id="UP000053825">
    <property type="component" value="Unassembled WGS sequence"/>
</dbReference>
<evidence type="ECO:0000256" key="4">
    <source>
        <dbReference type="ARBA" id="ARBA00013179"/>
    </source>
</evidence>
<keyword evidence="6" id="KW-0378">Hydrolase</keyword>
<dbReference type="PANTHER" id="PTHR11610:SF190">
    <property type="entry name" value="VITELLOGENIN-3-LIKE PROTEIN"/>
    <property type="match status" value="1"/>
</dbReference>
<evidence type="ECO:0000313" key="10">
    <source>
        <dbReference type="EMBL" id="KOC62000.1"/>
    </source>
</evidence>
<organism evidence="10 11">
    <name type="scientific">Habropoda laboriosa</name>
    <dbReference type="NCBI Taxonomy" id="597456"/>
    <lineage>
        <taxon>Eukaryota</taxon>
        <taxon>Metazoa</taxon>
        <taxon>Ecdysozoa</taxon>
        <taxon>Arthropoda</taxon>
        <taxon>Hexapoda</taxon>
        <taxon>Insecta</taxon>
        <taxon>Pterygota</taxon>
        <taxon>Neoptera</taxon>
        <taxon>Endopterygota</taxon>
        <taxon>Hymenoptera</taxon>
        <taxon>Apocrita</taxon>
        <taxon>Aculeata</taxon>
        <taxon>Apoidea</taxon>
        <taxon>Anthophila</taxon>
        <taxon>Apidae</taxon>
        <taxon>Habropoda</taxon>
    </lineage>
</organism>
<dbReference type="InterPro" id="IPR013818">
    <property type="entry name" value="Lipase"/>
</dbReference>
<dbReference type="InterPro" id="IPR033906">
    <property type="entry name" value="Lipase_N"/>
</dbReference>
<keyword evidence="5" id="KW-0964">Secreted</keyword>
<evidence type="ECO:0000256" key="6">
    <source>
        <dbReference type="ARBA" id="ARBA00022801"/>
    </source>
</evidence>
<dbReference type="EMBL" id="KQ414740">
    <property type="protein sequence ID" value="KOC62000.1"/>
    <property type="molecule type" value="Genomic_DNA"/>
</dbReference>
<dbReference type="AlphaFoldDB" id="A0A0L7QTP9"/>
<dbReference type="OrthoDB" id="199913at2759"/>
<dbReference type="SUPFAM" id="SSF53474">
    <property type="entry name" value="alpha/beta-Hydrolases"/>
    <property type="match status" value="1"/>
</dbReference>
<dbReference type="GO" id="GO:0016042">
    <property type="term" value="P:lipid catabolic process"/>
    <property type="evidence" value="ECO:0007669"/>
    <property type="project" value="TreeGrafter"/>
</dbReference>
<reference evidence="10 11" key="1">
    <citation type="submission" date="2015-07" db="EMBL/GenBank/DDBJ databases">
        <title>The genome of Habropoda laboriosa.</title>
        <authorList>
            <person name="Pan H."/>
            <person name="Kapheim K."/>
        </authorList>
    </citation>
    <scope>NUCLEOTIDE SEQUENCE [LARGE SCALE GENOMIC DNA]</scope>
    <source>
        <strain evidence="10">0110345459</strain>
    </source>
</reference>
<dbReference type="GO" id="GO:0008970">
    <property type="term" value="F:phospholipase A1 activity"/>
    <property type="evidence" value="ECO:0007669"/>
    <property type="project" value="UniProtKB-EC"/>
</dbReference>
<evidence type="ECO:0000313" key="11">
    <source>
        <dbReference type="Proteomes" id="UP000053825"/>
    </source>
</evidence>
<dbReference type="GO" id="GO:0005615">
    <property type="term" value="C:extracellular space"/>
    <property type="evidence" value="ECO:0007669"/>
    <property type="project" value="TreeGrafter"/>
</dbReference>
<proteinExistence type="inferred from homology"/>
<gene>
    <name evidence="10" type="ORF">WH47_01792</name>
</gene>
<keyword evidence="11" id="KW-1185">Reference proteome</keyword>
<dbReference type="CDD" id="cd00707">
    <property type="entry name" value="Pancreat_lipase_like"/>
    <property type="match status" value="1"/>
</dbReference>
<name>A0A0L7QTP9_9HYME</name>
<dbReference type="PRINTS" id="PR00821">
    <property type="entry name" value="TAGLIPASE"/>
</dbReference>
<dbReference type="Pfam" id="PF00151">
    <property type="entry name" value="Lipase"/>
    <property type="match status" value="1"/>
</dbReference>
<evidence type="ECO:0000256" key="8">
    <source>
        <dbReference type="RuleBase" id="RU004262"/>
    </source>
</evidence>